<proteinExistence type="predicted"/>
<keyword evidence="3" id="KW-1185">Reference proteome</keyword>
<organism evidence="2 3">
    <name type="scientific">Streptomyces longwoodensis</name>
    <dbReference type="NCBI Taxonomy" id="68231"/>
    <lineage>
        <taxon>Bacteria</taxon>
        <taxon>Bacillati</taxon>
        <taxon>Actinomycetota</taxon>
        <taxon>Actinomycetes</taxon>
        <taxon>Kitasatosporales</taxon>
        <taxon>Streptomycetaceae</taxon>
        <taxon>Streptomyces</taxon>
    </lineage>
</organism>
<sequence>MERSLPCHTCGTYQPHRQPKDDRERGVIRALRGLGPRAYVDDHWICVSTERDCRTIRTAWRVKPLDPPRKMPEPGAEGV</sequence>
<comment type="caution">
    <text evidence="2">The sequence shown here is derived from an EMBL/GenBank/DDBJ whole genome shotgun (WGS) entry which is preliminary data.</text>
</comment>
<feature type="region of interest" description="Disordered" evidence="1">
    <location>
        <begin position="1"/>
        <end position="23"/>
    </location>
</feature>
<gene>
    <name evidence="2" type="ORF">AQJ30_21540</name>
</gene>
<dbReference type="AlphaFoldDB" id="A0A101QUP3"/>
<reference evidence="2 3" key="1">
    <citation type="submission" date="2015-10" db="EMBL/GenBank/DDBJ databases">
        <title>Draft genome sequence of Streptomyces longwoodensis DSM 41677, type strain for the species Streptomyces longwoodensis.</title>
        <authorList>
            <person name="Ruckert C."/>
            <person name="Winkler A."/>
            <person name="Kalinowski J."/>
            <person name="Kampfer P."/>
            <person name="Glaeser S."/>
        </authorList>
    </citation>
    <scope>NUCLEOTIDE SEQUENCE [LARGE SCALE GENOMIC DNA]</scope>
    <source>
        <strain evidence="2 3">DSM 41677</strain>
    </source>
</reference>
<evidence type="ECO:0000313" key="2">
    <source>
        <dbReference type="EMBL" id="KUN36480.1"/>
    </source>
</evidence>
<accession>A0A101QUP3</accession>
<dbReference type="EMBL" id="LMWS01000024">
    <property type="protein sequence ID" value="KUN36480.1"/>
    <property type="molecule type" value="Genomic_DNA"/>
</dbReference>
<evidence type="ECO:0000313" key="3">
    <source>
        <dbReference type="Proteomes" id="UP000053271"/>
    </source>
</evidence>
<name>A0A101QUP3_9ACTN</name>
<evidence type="ECO:0000256" key="1">
    <source>
        <dbReference type="SAM" id="MobiDB-lite"/>
    </source>
</evidence>
<protein>
    <submittedName>
        <fullName evidence="2">Uncharacterized protein</fullName>
    </submittedName>
</protein>
<dbReference type="Proteomes" id="UP000053271">
    <property type="component" value="Unassembled WGS sequence"/>
</dbReference>